<protein>
    <submittedName>
        <fullName evidence="1">Uncharacterized protein</fullName>
    </submittedName>
</protein>
<proteinExistence type="predicted"/>
<reference evidence="1 2" key="1">
    <citation type="submission" date="2019-01" db="EMBL/GenBank/DDBJ databases">
        <title>Complete genome sequence of Campylobacter bacteriophage CP20.</title>
        <authorList>
            <person name="Connerton I.F."/>
        </authorList>
    </citation>
    <scope>NUCLEOTIDE SEQUENCE [LARGE SCALE GENOMIC DNA]</scope>
</reference>
<accession>A0A410T769</accession>
<dbReference type="Proteomes" id="UP000290538">
    <property type="component" value="Segment"/>
</dbReference>
<evidence type="ECO:0000313" key="2">
    <source>
        <dbReference type="Proteomes" id="UP000290538"/>
    </source>
</evidence>
<organism evidence="1 2">
    <name type="scientific">Campylobacter phage CP20</name>
    <dbReference type="NCBI Taxonomy" id="2506428"/>
    <lineage>
        <taxon>Viruses</taxon>
        <taxon>Duplodnaviria</taxon>
        <taxon>Heunggongvirae</taxon>
        <taxon>Uroviricota</taxon>
        <taxon>Caudoviricetes</taxon>
        <taxon>Connertonviridae</taxon>
        <taxon>Firehammervirus</taxon>
        <taxon>Firehammervirus CPt10</taxon>
    </lineage>
</organism>
<evidence type="ECO:0000313" key="1">
    <source>
        <dbReference type="EMBL" id="QAU04767.1"/>
    </source>
</evidence>
<sequence length="97" mass="11536">MNKIAKDPNNYAHNVMNDLIDRVRNEKLIFTFNGKKYFLDHVDSYQHGEDFGLFFRGLDSESDRCCMEVLGCELFIFNKKDYINLDSFEVYEGWLSF</sequence>
<name>A0A410T769_9CAUD</name>
<dbReference type="EMBL" id="MK408758">
    <property type="protein sequence ID" value="QAU04767.1"/>
    <property type="molecule type" value="Genomic_DNA"/>
</dbReference>